<evidence type="ECO:0000256" key="6">
    <source>
        <dbReference type="ARBA" id="ARBA00022553"/>
    </source>
</evidence>
<dbReference type="SMART" id="SM00091">
    <property type="entry name" value="PAS"/>
    <property type="match status" value="1"/>
</dbReference>
<dbReference type="KEGG" id="upv:EJN92_12675"/>
<evidence type="ECO:0000256" key="10">
    <source>
        <dbReference type="ARBA" id="ARBA00022840"/>
    </source>
</evidence>
<dbReference type="InterPro" id="IPR036890">
    <property type="entry name" value="HATPase_C_sf"/>
</dbReference>
<dbReference type="NCBIfam" id="TIGR00229">
    <property type="entry name" value="sensory_box"/>
    <property type="match status" value="1"/>
</dbReference>
<dbReference type="PANTHER" id="PTHR43047">
    <property type="entry name" value="TWO-COMPONENT HISTIDINE PROTEIN KINASE"/>
    <property type="match status" value="1"/>
</dbReference>
<dbReference type="CDD" id="cd00130">
    <property type="entry name" value="PAS"/>
    <property type="match status" value="1"/>
</dbReference>
<dbReference type="Pfam" id="PF00989">
    <property type="entry name" value="PAS"/>
    <property type="match status" value="1"/>
</dbReference>
<keyword evidence="13" id="KW-1133">Transmembrane helix</keyword>
<gene>
    <name evidence="16" type="ORF">EJN92_12675</name>
</gene>
<dbReference type="InterPro" id="IPR004358">
    <property type="entry name" value="Sig_transdc_His_kin-like_C"/>
</dbReference>
<evidence type="ECO:0000256" key="13">
    <source>
        <dbReference type="SAM" id="Phobius"/>
    </source>
</evidence>
<dbReference type="GO" id="GO:0006355">
    <property type="term" value="P:regulation of DNA-templated transcription"/>
    <property type="evidence" value="ECO:0007669"/>
    <property type="project" value="InterPro"/>
</dbReference>
<dbReference type="Gene3D" id="3.30.450.20">
    <property type="entry name" value="PAS domain"/>
    <property type="match status" value="3"/>
</dbReference>
<dbReference type="AlphaFoldDB" id="A0A3Q9BRD4"/>
<dbReference type="GO" id="GO:0000155">
    <property type="term" value="F:phosphorelay sensor kinase activity"/>
    <property type="evidence" value="ECO:0007669"/>
    <property type="project" value="InterPro"/>
</dbReference>
<dbReference type="SUPFAM" id="SSF47384">
    <property type="entry name" value="Homodimeric domain of signal transducing histidine kinase"/>
    <property type="match status" value="1"/>
</dbReference>
<dbReference type="PRINTS" id="PR00344">
    <property type="entry name" value="BCTRLSENSOR"/>
</dbReference>
<dbReference type="Gene3D" id="1.10.287.130">
    <property type="match status" value="1"/>
</dbReference>
<dbReference type="InterPro" id="IPR003594">
    <property type="entry name" value="HATPase_dom"/>
</dbReference>
<accession>A0A3Q9BRD4</accession>
<evidence type="ECO:0000259" key="15">
    <source>
        <dbReference type="PROSITE" id="PS50112"/>
    </source>
</evidence>
<dbReference type="OrthoDB" id="567977at2"/>
<dbReference type="Pfam" id="PF00512">
    <property type="entry name" value="HisKA"/>
    <property type="match status" value="1"/>
</dbReference>
<keyword evidence="11" id="KW-0902">Two-component regulatory system</keyword>
<dbReference type="Proteomes" id="UP000275663">
    <property type="component" value="Chromosome"/>
</dbReference>
<dbReference type="SMART" id="SM00388">
    <property type="entry name" value="HisKA"/>
    <property type="match status" value="1"/>
</dbReference>
<evidence type="ECO:0000313" key="16">
    <source>
        <dbReference type="EMBL" id="AZP12780.1"/>
    </source>
</evidence>
<keyword evidence="7" id="KW-0808">Transferase</keyword>
<dbReference type="GO" id="GO:0045121">
    <property type="term" value="C:membrane raft"/>
    <property type="evidence" value="ECO:0007669"/>
    <property type="project" value="UniProtKB-SubCell"/>
</dbReference>
<protein>
    <recommendedName>
        <fullName evidence="4">histidine kinase</fullName>
        <ecNumber evidence="4">2.7.13.3</ecNumber>
    </recommendedName>
</protein>
<dbReference type="PROSITE" id="PS50112">
    <property type="entry name" value="PAS"/>
    <property type="match status" value="1"/>
</dbReference>
<comment type="catalytic activity">
    <reaction evidence="1">
        <text>ATP + protein L-histidine = ADP + protein N-phospho-L-histidine.</text>
        <dbReference type="EC" id="2.7.13.3"/>
    </reaction>
</comment>
<dbReference type="InterPro" id="IPR003661">
    <property type="entry name" value="HisK_dim/P_dom"/>
</dbReference>
<keyword evidence="17" id="KW-1185">Reference proteome</keyword>
<dbReference type="EC" id="2.7.13.3" evidence="4"/>
<keyword evidence="10" id="KW-0067">ATP-binding</keyword>
<keyword evidence="5" id="KW-1003">Cell membrane</keyword>
<dbReference type="CDD" id="cd12914">
    <property type="entry name" value="PDC1_DGC_like"/>
    <property type="match status" value="1"/>
</dbReference>
<reference evidence="16 17" key="1">
    <citation type="journal article" date="2011" name="Int. J. Syst. Evol. Microbiol.">
        <title>Description of Undibacterium oligocarboniphilum sp. nov., isolated from purified water, and Undibacterium pigrum strain CCUG 49012 as the type strain of Undibacterium parvum sp. nov., and emended descriptions of the genus Undibacterium and the species Undibacterium pigrum.</title>
        <authorList>
            <person name="Eder W."/>
            <person name="Wanner G."/>
            <person name="Ludwig W."/>
            <person name="Busse H.J."/>
            <person name="Ziemke-Kageler F."/>
            <person name="Lang E."/>
        </authorList>
    </citation>
    <scope>NUCLEOTIDE SEQUENCE [LARGE SCALE GENOMIC DNA]</scope>
    <source>
        <strain evidence="16 17">DSM 23061</strain>
    </source>
</reference>
<evidence type="ECO:0000313" key="17">
    <source>
        <dbReference type="Proteomes" id="UP000275663"/>
    </source>
</evidence>
<dbReference type="Pfam" id="PF02518">
    <property type="entry name" value="HATPase_c"/>
    <property type="match status" value="1"/>
</dbReference>
<dbReference type="GO" id="GO:0005886">
    <property type="term" value="C:plasma membrane"/>
    <property type="evidence" value="ECO:0007669"/>
    <property type="project" value="UniProtKB-SubCell"/>
</dbReference>
<dbReference type="PANTHER" id="PTHR43047:SF72">
    <property type="entry name" value="OSMOSENSING HISTIDINE PROTEIN KINASE SLN1"/>
    <property type="match status" value="1"/>
</dbReference>
<evidence type="ECO:0000256" key="11">
    <source>
        <dbReference type="ARBA" id="ARBA00023012"/>
    </source>
</evidence>
<proteinExistence type="predicted"/>
<dbReference type="InterPro" id="IPR036097">
    <property type="entry name" value="HisK_dim/P_sf"/>
</dbReference>
<keyword evidence="13" id="KW-0812">Transmembrane</keyword>
<dbReference type="InterPro" id="IPR013767">
    <property type="entry name" value="PAS_fold"/>
</dbReference>
<dbReference type="SUPFAM" id="SSF55874">
    <property type="entry name" value="ATPase domain of HSP90 chaperone/DNA topoisomerase II/histidine kinase"/>
    <property type="match status" value="1"/>
</dbReference>
<sequence>MKRINISNVAIIFGLFLSLVIALGTGISIKVSRDKAINDWRQQASNIALILAENTAQQMTTAYLALDDITERIKAKAPNDDKTLRALIGSEDFFQIMAAKAANSPQIDVATVVAQNGDVINFTRKWPAPKINLAERDYFKAHHDDAKLGVLVSDPVRNKGNGKWTFYISRRLNDTQGQFIGMVLLGISTDYYSDFYQRVSIAGKAVITLLRDDFTILARWPATEDLLGKKNLTGSSYLIVHDQKRSDGVLISDGPRLANNNASGQPRMGAVRTVKKYPLIVNYTIEEDIYLGAWRGTTRLILTVAAGSIIALCLAFTWLVRALRRNEEDLLLTKRLKHEAELANNEKTVLLENLSRNQQALTDSSEHMAAILDNAPDAILITDASGLIISCNRAAEQIFALPAQAINAHLIDTLILEIGQVALLDAKIKHEHIAKRANEIEFPCELSIASFQISGQQRQVIILRDISVRKKMEKAKTEFISTVSHELRTPLTAMRGSLGLLRGGVAGTLPKIGTDMLEMAYKNTEVLTRLINDLLDIQKMEAGQMEFNFSVIRLDDLLDYACKSNQAFASQFGVNILIDGIIPEVKLSLDEGRFQQIMANILSNACKFSPANSCVSVSAHQIDQQICISIRDQGQGIPLDFQDKMFQRFAQADSSDTRKVSGTGLGLSITRDLVTLMHGNIRYETSVGQGTCFFISFPIAT</sequence>
<keyword evidence="9 16" id="KW-0418">Kinase</keyword>
<evidence type="ECO:0000256" key="1">
    <source>
        <dbReference type="ARBA" id="ARBA00000085"/>
    </source>
</evidence>
<evidence type="ECO:0000256" key="7">
    <source>
        <dbReference type="ARBA" id="ARBA00022679"/>
    </source>
</evidence>
<evidence type="ECO:0000256" key="3">
    <source>
        <dbReference type="ARBA" id="ARBA00004314"/>
    </source>
</evidence>
<dbReference type="InterPro" id="IPR005467">
    <property type="entry name" value="His_kinase_dom"/>
</dbReference>
<dbReference type="FunFam" id="1.10.287.130:FF:000001">
    <property type="entry name" value="Two-component sensor histidine kinase"/>
    <property type="match status" value="1"/>
</dbReference>
<dbReference type="InterPro" id="IPR035965">
    <property type="entry name" value="PAS-like_dom_sf"/>
</dbReference>
<evidence type="ECO:0000256" key="5">
    <source>
        <dbReference type="ARBA" id="ARBA00022475"/>
    </source>
</evidence>
<dbReference type="FunFam" id="3.30.565.10:FF:000023">
    <property type="entry name" value="PAS domain-containing sensor histidine kinase"/>
    <property type="match status" value="1"/>
</dbReference>
<feature type="domain" description="PAS" evidence="15">
    <location>
        <begin position="364"/>
        <end position="406"/>
    </location>
</feature>
<evidence type="ECO:0000256" key="4">
    <source>
        <dbReference type="ARBA" id="ARBA00012438"/>
    </source>
</evidence>
<evidence type="ECO:0000256" key="9">
    <source>
        <dbReference type="ARBA" id="ARBA00022777"/>
    </source>
</evidence>
<evidence type="ECO:0000256" key="2">
    <source>
        <dbReference type="ARBA" id="ARBA00004236"/>
    </source>
</evidence>
<dbReference type="SUPFAM" id="SSF55785">
    <property type="entry name" value="PYP-like sensor domain (PAS domain)"/>
    <property type="match status" value="1"/>
</dbReference>
<dbReference type="RefSeq" id="WP_126128159.1">
    <property type="nucleotide sequence ID" value="NZ_CP034464.1"/>
</dbReference>
<dbReference type="Gene3D" id="3.30.565.10">
    <property type="entry name" value="Histidine kinase-like ATPase, C-terminal domain"/>
    <property type="match status" value="1"/>
</dbReference>
<dbReference type="PROSITE" id="PS50109">
    <property type="entry name" value="HIS_KIN"/>
    <property type="match status" value="1"/>
</dbReference>
<feature type="domain" description="Histidine kinase" evidence="14">
    <location>
        <begin position="482"/>
        <end position="701"/>
    </location>
</feature>
<dbReference type="SMART" id="SM00387">
    <property type="entry name" value="HATPase_c"/>
    <property type="match status" value="1"/>
</dbReference>
<dbReference type="InterPro" id="IPR000014">
    <property type="entry name" value="PAS"/>
</dbReference>
<dbReference type="EMBL" id="CP034464">
    <property type="protein sequence ID" value="AZP12780.1"/>
    <property type="molecule type" value="Genomic_DNA"/>
</dbReference>
<keyword evidence="8" id="KW-0547">Nucleotide-binding</keyword>
<keyword evidence="6" id="KW-0597">Phosphoprotein</keyword>
<feature type="transmembrane region" description="Helical" evidence="13">
    <location>
        <begin position="300"/>
        <end position="320"/>
    </location>
</feature>
<dbReference type="CDD" id="cd00082">
    <property type="entry name" value="HisKA"/>
    <property type="match status" value="1"/>
</dbReference>
<name>A0A3Q9BRD4_9BURK</name>
<dbReference type="GO" id="GO:0009927">
    <property type="term" value="F:histidine phosphotransfer kinase activity"/>
    <property type="evidence" value="ECO:0007669"/>
    <property type="project" value="TreeGrafter"/>
</dbReference>
<evidence type="ECO:0000256" key="12">
    <source>
        <dbReference type="ARBA" id="ARBA00023136"/>
    </source>
</evidence>
<comment type="subcellular location">
    <subcellularLocation>
        <location evidence="2">Cell membrane</location>
    </subcellularLocation>
    <subcellularLocation>
        <location evidence="3">Membrane raft</location>
        <topology evidence="3">Multi-pass membrane protein</topology>
    </subcellularLocation>
</comment>
<organism evidence="16 17">
    <name type="scientific">Undibacterium parvum</name>
    <dbReference type="NCBI Taxonomy" id="401471"/>
    <lineage>
        <taxon>Bacteria</taxon>
        <taxon>Pseudomonadati</taxon>
        <taxon>Pseudomonadota</taxon>
        <taxon>Betaproteobacteria</taxon>
        <taxon>Burkholderiales</taxon>
        <taxon>Oxalobacteraceae</taxon>
        <taxon>Undibacterium</taxon>
    </lineage>
</organism>
<keyword evidence="12 13" id="KW-0472">Membrane</keyword>
<evidence type="ECO:0000259" key="14">
    <source>
        <dbReference type="PROSITE" id="PS50109"/>
    </source>
</evidence>
<dbReference type="CDD" id="cd12915">
    <property type="entry name" value="PDC2_DGC_like"/>
    <property type="match status" value="1"/>
</dbReference>
<evidence type="ECO:0000256" key="8">
    <source>
        <dbReference type="ARBA" id="ARBA00022741"/>
    </source>
</evidence>
<dbReference type="GO" id="GO:0005524">
    <property type="term" value="F:ATP binding"/>
    <property type="evidence" value="ECO:0007669"/>
    <property type="project" value="UniProtKB-KW"/>
</dbReference>